<gene>
    <name evidence="8" type="ORF">BAE44_0005087</name>
</gene>
<evidence type="ECO:0000256" key="4">
    <source>
        <dbReference type="ARBA" id="ARBA00023163"/>
    </source>
</evidence>
<dbReference type="GO" id="GO:0006355">
    <property type="term" value="P:regulation of DNA-templated transcription"/>
    <property type="evidence" value="ECO:0007669"/>
    <property type="project" value="InterPro"/>
</dbReference>
<dbReference type="Proteomes" id="UP000095767">
    <property type="component" value="Unassembled WGS sequence"/>
</dbReference>
<sequence>MEPSDERLIDGYLRPNITGKGGVGGGYVHDADVYSDHPYNLVLQHDPAVVTGDGDGRIWYFFSPTRYVGGKNAPRRRGRSHQRSWTVAGADGKKKGTWSPGKIKYKGRAGGYFRNLKYQETTPSGVIRPGWIMVEYGITEEHGGGDMVLCKVYKSGAGSDVPSRCTSASSDRKRKADAVQHPDDEAPTRARRRQQQLQQQTNEDDDAMLFAQIVESELELICDHETDNLPEGEPAAPEEAAVTRVQSSQQDPAEDDDDVMEISLDEFLGPSAPVERSRTASPLPDEDEEEEDMCGLACPPIDEGYLELILSEESDPLVEFDPAFIEEFIS</sequence>
<organism evidence="8 9">
    <name type="scientific">Dichanthelium oligosanthes</name>
    <dbReference type="NCBI Taxonomy" id="888268"/>
    <lineage>
        <taxon>Eukaryota</taxon>
        <taxon>Viridiplantae</taxon>
        <taxon>Streptophyta</taxon>
        <taxon>Embryophyta</taxon>
        <taxon>Tracheophyta</taxon>
        <taxon>Spermatophyta</taxon>
        <taxon>Magnoliopsida</taxon>
        <taxon>Liliopsida</taxon>
        <taxon>Poales</taxon>
        <taxon>Poaceae</taxon>
        <taxon>PACMAD clade</taxon>
        <taxon>Panicoideae</taxon>
        <taxon>Panicodae</taxon>
        <taxon>Paniceae</taxon>
        <taxon>Dichantheliinae</taxon>
        <taxon>Dichanthelium</taxon>
    </lineage>
</organism>
<dbReference type="SUPFAM" id="SSF101941">
    <property type="entry name" value="NAC domain"/>
    <property type="match status" value="1"/>
</dbReference>
<dbReference type="Pfam" id="PF02365">
    <property type="entry name" value="NAM"/>
    <property type="match status" value="1"/>
</dbReference>
<dbReference type="InterPro" id="IPR036093">
    <property type="entry name" value="NAC_dom_sf"/>
</dbReference>
<keyword evidence="4" id="KW-0804">Transcription</keyword>
<proteinExistence type="predicted"/>
<feature type="region of interest" description="Disordered" evidence="6">
    <location>
        <begin position="266"/>
        <end position="296"/>
    </location>
</feature>
<evidence type="ECO:0000313" key="9">
    <source>
        <dbReference type="Proteomes" id="UP000095767"/>
    </source>
</evidence>
<dbReference type="STRING" id="888268.A0A1E5W963"/>
<keyword evidence="2" id="KW-0805">Transcription regulation</keyword>
<accession>A0A1E5W963</accession>
<evidence type="ECO:0000256" key="3">
    <source>
        <dbReference type="ARBA" id="ARBA00023125"/>
    </source>
</evidence>
<feature type="compositionally biased region" description="Basic and acidic residues" evidence="6">
    <location>
        <begin position="170"/>
        <end position="188"/>
    </location>
</feature>
<comment type="caution">
    <text evidence="8">The sequence shown here is derived from an EMBL/GenBank/DDBJ whole genome shotgun (WGS) entry which is preliminary data.</text>
</comment>
<dbReference type="GO" id="GO:0003677">
    <property type="term" value="F:DNA binding"/>
    <property type="evidence" value="ECO:0007669"/>
    <property type="project" value="UniProtKB-KW"/>
</dbReference>
<dbReference type="PANTHER" id="PTHR31989">
    <property type="entry name" value="NAC DOMAIN-CONTAINING PROTEIN 82-RELATED"/>
    <property type="match status" value="1"/>
</dbReference>
<reference evidence="8 9" key="1">
    <citation type="submission" date="2016-09" db="EMBL/GenBank/DDBJ databases">
        <title>The draft genome of Dichanthelium oligosanthes: A C3 panicoid grass species.</title>
        <authorList>
            <person name="Studer A.J."/>
            <person name="Schnable J.C."/>
            <person name="Brutnell T.P."/>
        </authorList>
    </citation>
    <scope>NUCLEOTIDE SEQUENCE [LARGE SCALE GENOMIC DNA]</scope>
    <source>
        <strain evidence="9">cv. Kellogg 1175</strain>
        <tissue evidence="8">Leaf</tissue>
    </source>
</reference>
<dbReference type="OrthoDB" id="695854at2759"/>
<dbReference type="Gene3D" id="2.170.150.80">
    <property type="entry name" value="NAC domain"/>
    <property type="match status" value="1"/>
</dbReference>
<keyword evidence="9" id="KW-1185">Reference proteome</keyword>
<feature type="region of interest" description="Disordered" evidence="6">
    <location>
        <begin position="158"/>
        <end position="204"/>
    </location>
</feature>
<evidence type="ECO:0000313" key="8">
    <source>
        <dbReference type="EMBL" id="OEL33895.1"/>
    </source>
</evidence>
<keyword evidence="3" id="KW-0238">DNA-binding</keyword>
<feature type="domain" description="NAC" evidence="7">
    <location>
        <begin position="1"/>
        <end position="155"/>
    </location>
</feature>
<evidence type="ECO:0000256" key="1">
    <source>
        <dbReference type="ARBA" id="ARBA00004123"/>
    </source>
</evidence>
<evidence type="ECO:0000256" key="5">
    <source>
        <dbReference type="ARBA" id="ARBA00023242"/>
    </source>
</evidence>
<protein>
    <recommendedName>
        <fullName evidence="7">NAC domain-containing protein</fullName>
    </recommendedName>
</protein>
<dbReference type="AlphaFoldDB" id="A0A1E5W963"/>
<dbReference type="InterPro" id="IPR003441">
    <property type="entry name" value="NAC-dom"/>
</dbReference>
<dbReference type="GO" id="GO:0005634">
    <property type="term" value="C:nucleus"/>
    <property type="evidence" value="ECO:0007669"/>
    <property type="project" value="UniProtKB-SubCell"/>
</dbReference>
<dbReference type="PROSITE" id="PS51005">
    <property type="entry name" value="NAC"/>
    <property type="match status" value="1"/>
</dbReference>
<name>A0A1E5W963_9POAL</name>
<evidence type="ECO:0000259" key="7">
    <source>
        <dbReference type="PROSITE" id="PS51005"/>
    </source>
</evidence>
<dbReference type="EMBL" id="LWDX02017194">
    <property type="protein sequence ID" value="OEL33895.1"/>
    <property type="molecule type" value="Genomic_DNA"/>
</dbReference>
<keyword evidence="5" id="KW-0539">Nucleus</keyword>
<comment type="subcellular location">
    <subcellularLocation>
        <location evidence="1">Nucleus</location>
    </subcellularLocation>
</comment>
<feature type="compositionally biased region" description="Acidic residues" evidence="6">
    <location>
        <begin position="284"/>
        <end position="293"/>
    </location>
</feature>
<evidence type="ECO:0000256" key="2">
    <source>
        <dbReference type="ARBA" id="ARBA00023015"/>
    </source>
</evidence>
<evidence type="ECO:0000256" key="6">
    <source>
        <dbReference type="SAM" id="MobiDB-lite"/>
    </source>
</evidence>